<proteinExistence type="predicted"/>
<protein>
    <submittedName>
        <fullName evidence="1">DUF523 domain-containing protein</fullName>
    </submittedName>
</protein>
<sequence>MRKIGMSACLAGKCCKYNGESNYAPSLLKKFQDDEIVLVCPEQLGGLPTPRTPCEKVGERILTKDGDDVTAQFLKGAQAALEQVKDCDLVILQKRSPSCGVHQVYDGTFSGRLVEGSGVFAQKLKMSNIPIMEAESEILE</sequence>
<keyword evidence="2" id="KW-1185">Reference proteome</keyword>
<name>A0AC61R5G1_9FIRM</name>
<dbReference type="EMBL" id="SRYG01000026">
    <property type="protein sequence ID" value="TGY64994.1"/>
    <property type="molecule type" value="Genomic_DNA"/>
</dbReference>
<evidence type="ECO:0000313" key="1">
    <source>
        <dbReference type="EMBL" id="TGY64994.1"/>
    </source>
</evidence>
<organism evidence="1 2">
    <name type="scientific">Dubosiella muris</name>
    <dbReference type="NCBI Taxonomy" id="3038133"/>
    <lineage>
        <taxon>Bacteria</taxon>
        <taxon>Bacillati</taxon>
        <taxon>Bacillota</taxon>
        <taxon>Erysipelotrichia</taxon>
        <taxon>Erysipelotrichales</taxon>
        <taxon>Erysipelotrichaceae</taxon>
        <taxon>Dubosiella</taxon>
    </lineage>
</organism>
<reference evidence="1" key="1">
    <citation type="submission" date="2019-04" db="EMBL/GenBank/DDBJ databases">
        <title>Microbes associate with the intestines of laboratory mice.</title>
        <authorList>
            <person name="Navarre W."/>
            <person name="Wong E."/>
            <person name="Huang K."/>
            <person name="Tropini C."/>
            <person name="Ng K."/>
            <person name="Yu B."/>
        </authorList>
    </citation>
    <scope>NUCLEOTIDE SEQUENCE</scope>
    <source>
        <strain evidence="1">NM09_H32</strain>
    </source>
</reference>
<comment type="caution">
    <text evidence="1">The sequence shown here is derived from an EMBL/GenBank/DDBJ whole genome shotgun (WGS) entry which is preliminary data.</text>
</comment>
<dbReference type="Proteomes" id="UP000308836">
    <property type="component" value="Unassembled WGS sequence"/>
</dbReference>
<evidence type="ECO:0000313" key="2">
    <source>
        <dbReference type="Proteomes" id="UP000308836"/>
    </source>
</evidence>
<accession>A0AC61R5G1</accession>
<gene>
    <name evidence="1" type="ORF">E5336_10870</name>
</gene>